<dbReference type="NCBIfam" id="NF041448">
    <property type="entry name" value="stress_YjaA"/>
    <property type="match status" value="1"/>
</dbReference>
<gene>
    <name evidence="1" type="ORF">B9P89_27085</name>
</gene>
<dbReference type="EMBL" id="NEFA01000060">
    <property type="protein sequence ID" value="OYQ93817.1"/>
    <property type="molecule type" value="Genomic_DNA"/>
</dbReference>
<comment type="caution">
    <text evidence="1">The sequence shown here is derived from an EMBL/GenBank/DDBJ whole genome shotgun (WGS) entry which is preliminary data.</text>
</comment>
<sequence length="137" mass="15726">MVILYVQLYKNRVVVRNTTTQQEVSGFRTFSNQRLLIAEFFEAEKLIQDLVDQLMPRSKWRQLFWRNSFGLLTHALEMNEGGLSQVEERAILEVTFGAADGRAKYPQVISGKVPLSDAGVRSTFLQGETDFRNSRHS</sequence>
<dbReference type="AlphaFoldDB" id="A0AA44NFU3"/>
<accession>A0AA44NFU3</accession>
<evidence type="ECO:0000313" key="2">
    <source>
        <dbReference type="Proteomes" id="UP000215827"/>
    </source>
</evidence>
<dbReference type="InterPro" id="IPR048149">
    <property type="entry name" value="YjaA"/>
</dbReference>
<dbReference type="Proteomes" id="UP000215827">
    <property type="component" value="Unassembled WGS sequence"/>
</dbReference>
<dbReference type="RefSeq" id="WP_061549623.1">
    <property type="nucleotide sequence ID" value="NZ_CP016762.1"/>
</dbReference>
<protein>
    <submittedName>
        <fullName evidence="1">Stress response protein</fullName>
    </submittedName>
</protein>
<evidence type="ECO:0000313" key="1">
    <source>
        <dbReference type="EMBL" id="OYQ93817.1"/>
    </source>
</evidence>
<organism evidence="1 2">
    <name type="scientific">Citrobacter freundii</name>
    <dbReference type="NCBI Taxonomy" id="546"/>
    <lineage>
        <taxon>Bacteria</taxon>
        <taxon>Pseudomonadati</taxon>
        <taxon>Pseudomonadota</taxon>
        <taxon>Gammaproteobacteria</taxon>
        <taxon>Enterobacterales</taxon>
        <taxon>Enterobacteriaceae</taxon>
        <taxon>Citrobacter</taxon>
        <taxon>Citrobacter freundii complex</taxon>
    </lineage>
</organism>
<name>A0AA44NFU3_CITFR</name>
<reference evidence="1 2" key="1">
    <citation type="submission" date="2017-04" db="EMBL/GenBank/DDBJ databases">
        <title>Emergence of KPC-2-producing Citrobacter isolates from sediments of a Chinese river.</title>
        <authorList>
            <person name="Zheng B."/>
        </authorList>
    </citation>
    <scope>NUCLEOTIDE SEQUENCE [LARGE SCALE GENOMIC DNA]</scope>
    <source>
        <strain evidence="1 2">C191</strain>
    </source>
</reference>
<proteinExistence type="predicted"/>